<feature type="transmembrane region" description="Helical" evidence="1">
    <location>
        <begin position="12"/>
        <end position="32"/>
    </location>
</feature>
<keyword evidence="3" id="KW-1185">Reference proteome</keyword>
<evidence type="ECO:0000313" key="3">
    <source>
        <dbReference type="Proteomes" id="UP001320119"/>
    </source>
</evidence>
<evidence type="ECO:0000313" key="2">
    <source>
        <dbReference type="EMBL" id="BCD96609.1"/>
    </source>
</evidence>
<reference evidence="2 3" key="1">
    <citation type="journal article" date="2022" name="IScience">
        <title>An ultrasensitive nanofiber-based assay for enzymatic hydrolysis and deep-sea microbial degradation of cellulose.</title>
        <authorList>
            <person name="Tsudome M."/>
            <person name="Tachioka M."/>
            <person name="Miyazaki M."/>
            <person name="Uchimura K."/>
            <person name="Tsuda M."/>
            <person name="Takaki Y."/>
            <person name="Deguchi S."/>
        </authorList>
    </citation>
    <scope>NUCLEOTIDE SEQUENCE [LARGE SCALE GENOMIC DNA]</scope>
    <source>
        <strain evidence="2 3">GE09</strain>
    </source>
</reference>
<gene>
    <name evidence="2" type="ORF">MARGE09_P0809</name>
</gene>
<dbReference type="AlphaFoldDB" id="A0AAN1WFF3"/>
<proteinExistence type="predicted"/>
<keyword evidence="1" id="KW-0812">Transmembrane</keyword>
<dbReference type="KEGG" id="marq:MARGE09_P0809"/>
<protein>
    <submittedName>
        <fullName evidence="2">Uncharacterized protein</fullName>
    </submittedName>
</protein>
<keyword evidence="1" id="KW-0472">Membrane</keyword>
<accession>A0AAN1WFF3</accession>
<dbReference type="Proteomes" id="UP001320119">
    <property type="component" value="Chromosome"/>
</dbReference>
<name>A0AAN1WFF3_9GAMM</name>
<dbReference type="Pfam" id="PF07254">
    <property type="entry name" value="Cpta_toxin"/>
    <property type="match status" value="1"/>
</dbReference>
<evidence type="ECO:0000256" key="1">
    <source>
        <dbReference type="SAM" id="Phobius"/>
    </source>
</evidence>
<dbReference type="RefSeq" id="WP_236986101.1">
    <property type="nucleotide sequence ID" value="NZ_AP023086.1"/>
</dbReference>
<dbReference type="InterPro" id="IPR009883">
    <property type="entry name" value="YgfX"/>
</dbReference>
<dbReference type="EMBL" id="AP023086">
    <property type="protein sequence ID" value="BCD96609.1"/>
    <property type="molecule type" value="Genomic_DNA"/>
</dbReference>
<organism evidence="2 3">
    <name type="scientific">Marinagarivorans cellulosilyticus</name>
    <dbReference type="NCBI Taxonomy" id="2721545"/>
    <lineage>
        <taxon>Bacteria</taxon>
        <taxon>Pseudomonadati</taxon>
        <taxon>Pseudomonadota</taxon>
        <taxon>Gammaproteobacteria</taxon>
        <taxon>Cellvibrionales</taxon>
        <taxon>Cellvibrionaceae</taxon>
        <taxon>Marinagarivorans</taxon>
    </lineage>
</organism>
<sequence>MYKKDKDIIFKVAPTYFVPSVQLLLFLVAGLSVLFGPFIVTAKIIFCPVWCCLGFYYYMQYVRQRSYSQLRFSNGNLLLIFRNGQEPQLVHFCGSQRILPWLVELNLKLEDGSVIHWGISFDTMDADSFRQLKVFVQTRVDQLQSP</sequence>
<feature type="transmembrane region" description="Helical" evidence="1">
    <location>
        <begin position="38"/>
        <end position="59"/>
    </location>
</feature>
<keyword evidence="1" id="KW-1133">Transmembrane helix</keyword>